<dbReference type="Gene3D" id="3.30.230.10">
    <property type="match status" value="1"/>
</dbReference>
<feature type="transmembrane region" description="Helical" evidence="3">
    <location>
        <begin position="53"/>
        <end position="72"/>
    </location>
</feature>
<evidence type="ECO:0000313" key="6">
    <source>
        <dbReference type="EMBL" id="ATE52655.1"/>
    </source>
</evidence>
<dbReference type="InterPro" id="IPR036034">
    <property type="entry name" value="PDZ_sf"/>
</dbReference>
<comment type="similarity">
    <text evidence="1">Belongs to the peptidase S16 family.</text>
</comment>
<dbReference type="Pfam" id="PF05362">
    <property type="entry name" value="Lon_C"/>
    <property type="match status" value="1"/>
</dbReference>
<feature type="active site" evidence="1">
    <location>
        <position position="284"/>
    </location>
</feature>
<protein>
    <recommendedName>
        <fullName evidence="1">endopeptidase La</fullName>
        <ecNumber evidence="1">3.4.21.53</ecNumber>
    </recommendedName>
</protein>
<keyword evidence="3" id="KW-0472">Membrane</keyword>
<dbReference type="Proteomes" id="UP000218505">
    <property type="component" value="Chromosome"/>
</dbReference>
<dbReference type="GO" id="GO:0006508">
    <property type="term" value="P:proteolysis"/>
    <property type="evidence" value="ECO:0007669"/>
    <property type="project" value="UniProtKB-KW"/>
</dbReference>
<dbReference type="EC" id="3.4.21.53" evidence="1"/>
<dbReference type="InterPro" id="IPR014721">
    <property type="entry name" value="Ribsml_uS5_D2-typ_fold_subgr"/>
</dbReference>
<dbReference type="Pfam" id="PF13180">
    <property type="entry name" value="PDZ_2"/>
    <property type="match status" value="1"/>
</dbReference>
<feature type="compositionally biased region" description="Pro residues" evidence="2">
    <location>
        <begin position="28"/>
        <end position="43"/>
    </location>
</feature>
<gene>
    <name evidence="6" type="ORF">CNX65_04615</name>
</gene>
<dbReference type="Gene3D" id="2.30.42.10">
    <property type="match status" value="1"/>
</dbReference>
<dbReference type="SUPFAM" id="SSF54211">
    <property type="entry name" value="Ribosomal protein S5 domain 2-like"/>
    <property type="match status" value="1"/>
</dbReference>
<dbReference type="EMBL" id="CP023445">
    <property type="protein sequence ID" value="ATE52655.1"/>
    <property type="molecule type" value="Genomic_DNA"/>
</dbReference>
<dbReference type="SUPFAM" id="SSF50156">
    <property type="entry name" value="PDZ domain-like"/>
    <property type="match status" value="1"/>
</dbReference>
<dbReference type="InterPro" id="IPR027065">
    <property type="entry name" value="Lon_Prtase"/>
</dbReference>
<evidence type="ECO:0000259" key="4">
    <source>
        <dbReference type="PROSITE" id="PS50106"/>
    </source>
</evidence>
<dbReference type="PROSITE" id="PS51786">
    <property type="entry name" value="LON_PROTEOLYTIC"/>
    <property type="match status" value="1"/>
</dbReference>
<organism evidence="6 7">
    <name type="scientific">Actinosynnema pretiosum</name>
    <dbReference type="NCBI Taxonomy" id="42197"/>
    <lineage>
        <taxon>Bacteria</taxon>
        <taxon>Bacillati</taxon>
        <taxon>Actinomycetota</taxon>
        <taxon>Actinomycetes</taxon>
        <taxon>Pseudonocardiales</taxon>
        <taxon>Pseudonocardiaceae</taxon>
        <taxon>Actinosynnema</taxon>
    </lineage>
</organism>
<name>A0A290Z0Z2_9PSEU</name>
<accession>A0A290Z0Z2</accession>
<evidence type="ECO:0000256" key="1">
    <source>
        <dbReference type="PROSITE-ProRule" id="PRU01122"/>
    </source>
</evidence>
<feature type="region of interest" description="Disordered" evidence="2">
    <location>
        <begin position="1"/>
        <end position="45"/>
    </location>
</feature>
<evidence type="ECO:0000313" key="7">
    <source>
        <dbReference type="Proteomes" id="UP000218505"/>
    </source>
</evidence>
<dbReference type="PANTHER" id="PTHR10046">
    <property type="entry name" value="ATP DEPENDENT LON PROTEASE FAMILY MEMBER"/>
    <property type="match status" value="1"/>
</dbReference>
<dbReference type="KEGG" id="apre:CNX65_04615"/>
<keyword evidence="3" id="KW-0812">Transmembrane</keyword>
<comment type="catalytic activity">
    <reaction evidence="1">
        <text>Hydrolysis of proteins in presence of ATP.</text>
        <dbReference type="EC" id="3.4.21.53"/>
    </reaction>
</comment>
<dbReference type="InterPro" id="IPR008269">
    <property type="entry name" value="Lon_proteolytic"/>
</dbReference>
<feature type="domain" description="PDZ" evidence="4">
    <location>
        <begin position="183"/>
        <end position="239"/>
    </location>
</feature>
<dbReference type="PROSITE" id="PS50106">
    <property type="entry name" value="PDZ"/>
    <property type="match status" value="1"/>
</dbReference>
<keyword evidence="1" id="KW-0378">Hydrolase</keyword>
<dbReference type="GO" id="GO:0004176">
    <property type="term" value="F:ATP-dependent peptidase activity"/>
    <property type="evidence" value="ECO:0007669"/>
    <property type="project" value="UniProtKB-UniRule"/>
</dbReference>
<sequence>MSERSDTGHDSAPEETLQADRPPVEEAPAPPPPPPAPGAPLPPRRTGLTRRTWTLVISLVLVLALGLLGGFARVPYVALGPGPTYDTLGEAGGRQVVSVDGQETFPTGGTLTMTTVSLTDDVSLFGALGLWLSGRYALAPREEFFRPGESEQQVRDENTRAFEDSQSSAEVAALSYLGYPKKVLVAEITKGTPADAALQPDDQLVEVNGRQITAADQVRPALESTKPGDQVDLVVLRDGERKTARVTLAQAGDRETGFLGMVPADRADVPFDVTISLSDVGGPSAGLMFALSIVDKLTPGELNGGKHVAGTGEITQTGEVGRIGGIPFKMVAAREGGAEAFLVPDGNCEEARQNAPDGLRLIRVKNLQDAVTSLEALAKGGDTPGC</sequence>
<proteinExistence type="inferred from homology"/>
<reference evidence="6" key="1">
    <citation type="submission" date="2017-09" db="EMBL/GenBank/DDBJ databases">
        <title>Complete Genome Sequence of ansamitocin-producing Bacterium Actinosynnema pretiosum X47.</title>
        <authorList>
            <person name="Cao G."/>
            <person name="Zong G."/>
            <person name="Zhong C."/>
            <person name="Fu J."/>
        </authorList>
    </citation>
    <scope>NUCLEOTIDE SEQUENCE [LARGE SCALE GENOMIC DNA]</scope>
    <source>
        <strain evidence="6">X47</strain>
    </source>
</reference>
<dbReference type="GO" id="GO:0005524">
    <property type="term" value="F:ATP binding"/>
    <property type="evidence" value="ECO:0007669"/>
    <property type="project" value="InterPro"/>
</dbReference>
<dbReference type="GO" id="GO:0030163">
    <property type="term" value="P:protein catabolic process"/>
    <property type="evidence" value="ECO:0007669"/>
    <property type="project" value="InterPro"/>
</dbReference>
<dbReference type="SMART" id="SM00228">
    <property type="entry name" value="PDZ"/>
    <property type="match status" value="1"/>
</dbReference>
<evidence type="ECO:0000259" key="5">
    <source>
        <dbReference type="PROSITE" id="PS51786"/>
    </source>
</evidence>
<evidence type="ECO:0000256" key="2">
    <source>
        <dbReference type="SAM" id="MobiDB-lite"/>
    </source>
</evidence>
<dbReference type="RefSeq" id="WP_096491651.1">
    <property type="nucleotide sequence ID" value="NZ_CP023445.1"/>
</dbReference>
<dbReference type="GO" id="GO:0004252">
    <property type="term" value="F:serine-type endopeptidase activity"/>
    <property type="evidence" value="ECO:0007669"/>
    <property type="project" value="UniProtKB-UniRule"/>
</dbReference>
<dbReference type="InterPro" id="IPR001478">
    <property type="entry name" value="PDZ"/>
</dbReference>
<keyword evidence="1" id="KW-0645">Protease</keyword>
<evidence type="ECO:0000256" key="3">
    <source>
        <dbReference type="SAM" id="Phobius"/>
    </source>
</evidence>
<feature type="domain" description="Lon proteolytic" evidence="5">
    <location>
        <begin position="278"/>
        <end position="377"/>
    </location>
</feature>
<feature type="compositionally biased region" description="Basic and acidic residues" evidence="2">
    <location>
        <begin position="1"/>
        <end position="12"/>
    </location>
</feature>
<keyword evidence="1" id="KW-0720">Serine protease</keyword>
<feature type="active site" evidence="1">
    <location>
        <position position="329"/>
    </location>
</feature>
<keyword evidence="7" id="KW-1185">Reference proteome</keyword>
<dbReference type="InterPro" id="IPR020568">
    <property type="entry name" value="Ribosomal_Su5_D2-typ_SF"/>
</dbReference>
<dbReference type="AlphaFoldDB" id="A0A290Z0Z2"/>
<keyword evidence="3" id="KW-1133">Transmembrane helix</keyword>